<reference evidence="2 3" key="1">
    <citation type="submission" date="2018-04" db="EMBL/GenBank/DDBJ databases">
        <title>Camelliibacillus theae gen. nov., sp. nov., isolated from Pu'er tea.</title>
        <authorList>
            <person name="Niu L."/>
        </authorList>
    </citation>
    <scope>NUCLEOTIDE SEQUENCE [LARGE SCALE GENOMIC DNA]</scope>
    <source>
        <strain evidence="2 3">T8</strain>
    </source>
</reference>
<keyword evidence="1" id="KW-1133">Transmembrane helix</keyword>
<keyword evidence="1" id="KW-0472">Membrane</keyword>
<accession>A0A2U1K3U5</accession>
<dbReference type="Proteomes" id="UP000245998">
    <property type="component" value="Unassembled WGS sequence"/>
</dbReference>
<organism evidence="2 3">
    <name type="scientific">Pueribacillus theae</name>
    <dbReference type="NCBI Taxonomy" id="2171751"/>
    <lineage>
        <taxon>Bacteria</taxon>
        <taxon>Bacillati</taxon>
        <taxon>Bacillota</taxon>
        <taxon>Bacilli</taxon>
        <taxon>Bacillales</taxon>
        <taxon>Bacillaceae</taxon>
        <taxon>Pueribacillus</taxon>
    </lineage>
</organism>
<evidence type="ECO:0000313" key="3">
    <source>
        <dbReference type="Proteomes" id="UP000245998"/>
    </source>
</evidence>
<dbReference type="RefSeq" id="WP_116554192.1">
    <property type="nucleotide sequence ID" value="NZ_QCZG01000011.1"/>
</dbReference>
<gene>
    <name evidence="2" type="ORF">DCC39_07055</name>
</gene>
<sequence>MFYQLVAGMMTAVFIATVYYLLILFPFPMISLSSGYLLGLIVLLFGLYRMMVARTKGKKTDAKVIIIAGVLLILTTFLLNIFKINI</sequence>
<name>A0A2U1K3U5_9BACI</name>
<evidence type="ECO:0000256" key="1">
    <source>
        <dbReference type="SAM" id="Phobius"/>
    </source>
</evidence>
<dbReference type="AlphaFoldDB" id="A0A2U1K3U5"/>
<feature type="transmembrane region" description="Helical" evidence="1">
    <location>
        <begin position="7"/>
        <end position="27"/>
    </location>
</feature>
<feature type="transmembrane region" description="Helical" evidence="1">
    <location>
        <begin position="64"/>
        <end position="82"/>
    </location>
</feature>
<dbReference type="EMBL" id="QCZG01000011">
    <property type="protein sequence ID" value="PWA12186.1"/>
    <property type="molecule type" value="Genomic_DNA"/>
</dbReference>
<feature type="transmembrane region" description="Helical" evidence="1">
    <location>
        <begin position="33"/>
        <end position="52"/>
    </location>
</feature>
<protein>
    <submittedName>
        <fullName evidence="2">Uncharacterized protein</fullName>
    </submittedName>
</protein>
<keyword evidence="3" id="KW-1185">Reference proteome</keyword>
<proteinExistence type="predicted"/>
<keyword evidence="1" id="KW-0812">Transmembrane</keyword>
<comment type="caution">
    <text evidence="2">The sequence shown here is derived from an EMBL/GenBank/DDBJ whole genome shotgun (WGS) entry which is preliminary data.</text>
</comment>
<evidence type="ECO:0000313" key="2">
    <source>
        <dbReference type="EMBL" id="PWA12186.1"/>
    </source>
</evidence>